<feature type="domain" description="C2H2-type" evidence="8">
    <location>
        <begin position="17"/>
        <end position="44"/>
    </location>
</feature>
<name>A0AAV4UVN6_9ARAC</name>
<dbReference type="InterPro" id="IPR013087">
    <property type="entry name" value="Znf_C2H2_type"/>
</dbReference>
<dbReference type="PROSITE" id="PS00028">
    <property type="entry name" value="ZINC_FINGER_C2H2_1"/>
    <property type="match status" value="2"/>
</dbReference>
<dbReference type="GO" id="GO:0008270">
    <property type="term" value="F:zinc ion binding"/>
    <property type="evidence" value="ECO:0007669"/>
    <property type="project" value="UniProtKB-KW"/>
</dbReference>
<dbReference type="InterPro" id="IPR036236">
    <property type="entry name" value="Znf_C2H2_sf"/>
</dbReference>
<keyword evidence="10" id="KW-1185">Reference proteome</keyword>
<keyword evidence="3" id="KW-0677">Repeat</keyword>
<dbReference type="PANTHER" id="PTHR24394">
    <property type="entry name" value="ZINC FINGER PROTEIN"/>
    <property type="match status" value="1"/>
</dbReference>
<keyword evidence="2" id="KW-0479">Metal-binding</keyword>
<dbReference type="EMBL" id="BPLQ01011977">
    <property type="protein sequence ID" value="GIY61783.1"/>
    <property type="molecule type" value="Genomic_DNA"/>
</dbReference>
<evidence type="ECO:0000256" key="6">
    <source>
        <dbReference type="ARBA" id="ARBA00023242"/>
    </source>
</evidence>
<evidence type="ECO:0000256" key="2">
    <source>
        <dbReference type="ARBA" id="ARBA00022723"/>
    </source>
</evidence>
<reference evidence="9 10" key="1">
    <citation type="submission" date="2021-06" db="EMBL/GenBank/DDBJ databases">
        <title>Caerostris darwini draft genome.</title>
        <authorList>
            <person name="Kono N."/>
            <person name="Arakawa K."/>
        </authorList>
    </citation>
    <scope>NUCLEOTIDE SEQUENCE [LARGE SCALE GENOMIC DNA]</scope>
</reference>
<evidence type="ECO:0000256" key="5">
    <source>
        <dbReference type="ARBA" id="ARBA00022833"/>
    </source>
</evidence>
<accession>A0AAV4UVN6</accession>
<comment type="caution">
    <text evidence="9">The sequence shown here is derived from an EMBL/GenBank/DDBJ whole genome shotgun (WGS) entry which is preliminary data.</text>
</comment>
<evidence type="ECO:0000256" key="7">
    <source>
        <dbReference type="PROSITE-ProRule" id="PRU00042"/>
    </source>
</evidence>
<dbReference type="PANTHER" id="PTHR24394:SF29">
    <property type="entry name" value="MYONEURIN"/>
    <property type="match status" value="1"/>
</dbReference>
<dbReference type="AlphaFoldDB" id="A0AAV4UVN6"/>
<dbReference type="PROSITE" id="PS50157">
    <property type="entry name" value="ZINC_FINGER_C2H2_2"/>
    <property type="match status" value="2"/>
</dbReference>
<protein>
    <recommendedName>
        <fullName evidence="8">C2H2-type domain-containing protein</fullName>
    </recommendedName>
</protein>
<dbReference type="Proteomes" id="UP001054837">
    <property type="component" value="Unassembled WGS sequence"/>
</dbReference>
<dbReference type="GO" id="GO:0000981">
    <property type="term" value="F:DNA-binding transcription factor activity, RNA polymerase II-specific"/>
    <property type="evidence" value="ECO:0007669"/>
    <property type="project" value="TreeGrafter"/>
</dbReference>
<dbReference type="Gene3D" id="3.30.160.60">
    <property type="entry name" value="Classic Zinc Finger"/>
    <property type="match status" value="2"/>
</dbReference>
<dbReference type="SMART" id="SM00355">
    <property type="entry name" value="ZnF_C2H2"/>
    <property type="match status" value="3"/>
</dbReference>
<feature type="domain" description="C2H2-type" evidence="8">
    <location>
        <begin position="45"/>
        <end position="72"/>
    </location>
</feature>
<evidence type="ECO:0000256" key="3">
    <source>
        <dbReference type="ARBA" id="ARBA00022737"/>
    </source>
</evidence>
<keyword evidence="6" id="KW-0539">Nucleus</keyword>
<dbReference type="Pfam" id="PF00096">
    <property type="entry name" value="zf-C2H2"/>
    <property type="match status" value="2"/>
</dbReference>
<sequence>MSCLNRHMLIHSSENPFVCKTCQRPFSRSSYLEDHMLVHTGERPHICEICQQRFTQSSSLKSHMVIHSGIKLHCDYCDYETPYKRSLDGHWKKYLSEHKEKCP</sequence>
<evidence type="ECO:0000313" key="10">
    <source>
        <dbReference type="Proteomes" id="UP001054837"/>
    </source>
</evidence>
<gene>
    <name evidence="9" type="ORF">CDAR_408851</name>
</gene>
<dbReference type="GO" id="GO:0005634">
    <property type="term" value="C:nucleus"/>
    <property type="evidence" value="ECO:0007669"/>
    <property type="project" value="UniProtKB-SubCell"/>
</dbReference>
<proteinExistence type="predicted"/>
<evidence type="ECO:0000256" key="1">
    <source>
        <dbReference type="ARBA" id="ARBA00004123"/>
    </source>
</evidence>
<dbReference type="FunFam" id="3.30.160.60:FF:000186">
    <property type="entry name" value="Zinc finger protein 366"/>
    <property type="match status" value="1"/>
</dbReference>
<dbReference type="FunFam" id="3.30.160.60:FF:000478">
    <property type="entry name" value="Zinc finger protein 133"/>
    <property type="match status" value="1"/>
</dbReference>
<comment type="subcellular location">
    <subcellularLocation>
        <location evidence="1">Nucleus</location>
    </subcellularLocation>
</comment>
<evidence type="ECO:0000313" key="9">
    <source>
        <dbReference type="EMBL" id="GIY61783.1"/>
    </source>
</evidence>
<keyword evidence="5" id="KW-0862">Zinc</keyword>
<keyword evidence="4 7" id="KW-0863">Zinc-finger</keyword>
<evidence type="ECO:0000256" key="4">
    <source>
        <dbReference type="ARBA" id="ARBA00022771"/>
    </source>
</evidence>
<feature type="non-terminal residue" evidence="9">
    <location>
        <position position="103"/>
    </location>
</feature>
<dbReference type="SUPFAM" id="SSF57667">
    <property type="entry name" value="beta-beta-alpha zinc fingers"/>
    <property type="match status" value="2"/>
</dbReference>
<evidence type="ECO:0000259" key="8">
    <source>
        <dbReference type="PROSITE" id="PS50157"/>
    </source>
</evidence>
<organism evidence="9 10">
    <name type="scientific">Caerostris darwini</name>
    <dbReference type="NCBI Taxonomy" id="1538125"/>
    <lineage>
        <taxon>Eukaryota</taxon>
        <taxon>Metazoa</taxon>
        <taxon>Ecdysozoa</taxon>
        <taxon>Arthropoda</taxon>
        <taxon>Chelicerata</taxon>
        <taxon>Arachnida</taxon>
        <taxon>Araneae</taxon>
        <taxon>Araneomorphae</taxon>
        <taxon>Entelegynae</taxon>
        <taxon>Araneoidea</taxon>
        <taxon>Araneidae</taxon>
        <taxon>Caerostris</taxon>
    </lineage>
</organism>